<accession>A0ABY4H4Q7</accession>
<dbReference type="Gene3D" id="1.10.510.10">
    <property type="entry name" value="Transferase(Phosphotransferase) domain 1"/>
    <property type="match status" value="1"/>
</dbReference>
<keyword evidence="6" id="KW-1185">Reference proteome</keyword>
<feature type="compositionally biased region" description="Basic and acidic residues" evidence="3">
    <location>
        <begin position="357"/>
        <end position="368"/>
    </location>
</feature>
<sequence>MSDVKHSYFHEKTEAVLEKKDDAYLLTFQKARLRLQEELEIELIREVDHELKKEIQVDEDEVNITIHTPSSFIDFKQIHNKPSYAKWLLADQLIKKVEDHRVRRLNLLICPENIVIDSSMEPHFLHYGVTESLPPYEKEEERVFEELKAAVAAAVDRSQSFERYLKYRDTLKLSDVIKEILFAEDTKALRELIERHIRGLENKEKELIKEPKKKWKIRKYMFIGSIVLLVPAFAFVVYSLFFIQPKQAAYIESSEYFLNSNYSEVVATLDRYDSKDMPYVTQFQLASSYIVNESLTDEQKKNIQNTITLQSDNRYFLYWIYIGRGMNEKAVDLARSLEDRDLIMLGLLKLREDIKDDDSLSGEEKQQELDNIQAELDEYVKEKEQQEEEQNQQSENPPNGGQENNEE</sequence>
<dbReference type="Gene3D" id="1.25.40.680">
    <property type="entry name" value="Type VII secretion system EssB, C-terminal-like domain"/>
    <property type="match status" value="1"/>
</dbReference>
<dbReference type="InterPro" id="IPR042565">
    <property type="entry name" value="T7SS_EssB_C"/>
</dbReference>
<dbReference type="NCBIfam" id="TIGR03926">
    <property type="entry name" value="T7_EssB"/>
    <property type="match status" value="1"/>
</dbReference>
<keyword evidence="4" id="KW-1133">Transmembrane helix</keyword>
<evidence type="ECO:0000256" key="3">
    <source>
        <dbReference type="SAM" id="MobiDB-lite"/>
    </source>
</evidence>
<gene>
    <name evidence="5" type="primary">essB</name>
    <name evidence="5" type="ORF">MUO14_06325</name>
</gene>
<organism evidence="5 6">
    <name type="scientific">Halobacillus shinanisalinarum</name>
    <dbReference type="NCBI Taxonomy" id="2932258"/>
    <lineage>
        <taxon>Bacteria</taxon>
        <taxon>Bacillati</taxon>
        <taxon>Bacillota</taxon>
        <taxon>Bacilli</taxon>
        <taxon>Bacillales</taxon>
        <taxon>Bacillaceae</taxon>
        <taxon>Halobacillus</taxon>
    </lineage>
</organism>
<dbReference type="InterPro" id="IPR018778">
    <property type="entry name" value="T7SS_EssB"/>
</dbReference>
<feature type="coiled-coil region" evidence="2">
    <location>
        <begin position="183"/>
        <end position="210"/>
    </location>
</feature>
<proteinExistence type="inferred from homology"/>
<keyword evidence="4" id="KW-0812">Transmembrane</keyword>
<dbReference type="EMBL" id="CP095074">
    <property type="protein sequence ID" value="UOQ94562.1"/>
    <property type="molecule type" value="Genomic_DNA"/>
</dbReference>
<comment type="similarity">
    <text evidence="1">Belongs to the EssB family.</text>
</comment>
<evidence type="ECO:0000313" key="5">
    <source>
        <dbReference type="EMBL" id="UOQ94562.1"/>
    </source>
</evidence>
<dbReference type="Proteomes" id="UP000831880">
    <property type="component" value="Chromosome"/>
</dbReference>
<keyword evidence="4" id="KW-0472">Membrane</keyword>
<feature type="compositionally biased region" description="Low complexity" evidence="3">
    <location>
        <begin position="391"/>
        <end position="407"/>
    </location>
</feature>
<evidence type="ECO:0000256" key="4">
    <source>
        <dbReference type="SAM" id="Phobius"/>
    </source>
</evidence>
<dbReference type="Pfam" id="PF10140">
    <property type="entry name" value="YukC"/>
    <property type="match status" value="1"/>
</dbReference>
<evidence type="ECO:0000256" key="1">
    <source>
        <dbReference type="ARBA" id="ARBA00010163"/>
    </source>
</evidence>
<feature type="transmembrane region" description="Helical" evidence="4">
    <location>
        <begin position="220"/>
        <end position="243"/>
    </location>
</feature>
<reference evidence="5 6" key="1">
    <citation type="submission" date="2022-04" db="EMBL/GenBank/DDBJ databases">
        <title>Halobacillus sp. isolated from saltern.</title>
        <authorList>
            <person name="Won M."/>
            <person name="Lee C.-M."/>
            <person name="Woen H.-Y."/>
            <person name="Kwon S.-W."/>
        </authorList>
    </citation>
    <scope>NUCLEOTIDE SEQUENCE [LARGE SCALE GENOMIC DNA]</scope>
    <source>
        <strain evidence="5 6">SSTM10-2</strain>
    </source>
</reference>
<evidence type="ECO:0000313" key="6">
    <source>
        <dbReference type="Proteomes" id="UP000831880"/>
    </source>
</evidence>
<evidence type="ECO:0000256" key="2">
    <source>
        <dbReference type="SAM" id="Coils"/>
    </source>
</evidence>
<keyword evidence="2" id="KW-0175">Coiled coil</keyword>
<feature type="region of interest" description="Disordered" evidence="3">
    <location>
        <begin position="357"/>
        <end position="407"/>
    </location>
</feature>
<name>A0ABY4H4Q7_9BACI</name>
<dbReference type="RefSeq" id="WP_244754391.1">
    <property type="nucleotide sequence ID" value="NZ_CP095074.1"/>
</dbReference>
<protein>
    <submittedName>
        <fullName evidence="5">Type VII secretion protein EssB</fullName>
    </submittedName>
</protein>